<dbReference type="EMBL" id="UGQS01000002">
    <property type="protein sequence ID" value="STZ76662.1"/>
    <property type="molecule type" value="Genomic_DNA"/>
</dbReference>
<evidence type="ECO:0000256" key="1">
    <source>
        <dbReference type="SAM" id="Phobius"/>
    </source>
</evidence>
<feature type="transmembrane region" description="Helical" evidence="1">
    <location>
        <begin position="134"/>
        <end position="157"/>
    </location>
</feature>
<keyword evidence="3" id="KW-1185">Reference proteome</keyword>
<name>A0A378UJK0_BERDE</name>
<keyword evidence="1" id="KW-1133">Transmembrane helix</keyword>
<sequence length="170" mass="20091">MEYLKQIFFFFQEKEWDNLIIFIIIGAAFSLVTPYLLMLVDTIFSVPLDFLLRGIGAKDFSKEVSNYTNYYTYNFFIKFLMDVVVGLIIFWIFIGRNKKFQDAKKDLTTICQIDMLIFRVCRPSKEGMIARIKVYGLWFLFIIIMKLCITPVIISFFRKGNVLISNMLVF</sequence>
<evidence type="ECO:0000313" key="3">
    <source>
        <dbReference type="Proteomes" id="UP000254651"/>
    </source>
</evidence>
<accession>A0A378UJK0</accession>
<reference evidence="2 3" key="1">
    <citation type="submission" date="2018-06" db="EMBL/GenBank/DDBJ databases">
        <authorList>
            <consortium name="Pathogen Informatics"/>
            <person name="Doyle S."/>
        </authorList>
    </citation>
    <scope>NUCLEOTIDE SEQUENCE [LARGE SCALE GENOMIC DNA]</scope>
    <source>
        <strain evidence="2 3">NCTC10295</strain>
    </source>
</reference>
<feature type="transmembrane region" description="Helical" evidence="1">
    <location>
        <begin position="75"/>
        <end position="94"/>
    </location>
</feature>
<gene>
    <name evidence="2" type="ORF">NCTC10295_01437</name>
</gene>
<keyword evidence="1" id="KW-0812">Transmembrane</keyword>
<dbReference type="AlphaFoldDB" id="A0A378UJK0"/>
<dbReference type="Proteomes" id="UP000254651">
    <property type="component" value="Unassembled WGS sequence"/>
</dbReference>
<keyword evidence="1" id="KW-0472">Membrane</keyword>
<evidence type="ECO:0000313" key="2">
    <source>
        <dbReference type="EMBL" id="STZ76662.1"/>
    </source>
</evidence>
<feature type="transmembrane region" description="Helical" evidence="1">
    <location>
        <begin position="20"/>
        <end position="40"/>
    </location>
</feature>
<organism evidence="2 3">
    <name type="scientific">Bergeriella denitrificans</name>
    <name type="common">Neisseria denitrificans</name>
    <dbReference type="NCBI Taxonomy" id="494"/>
    <lineage>
        <taxon>Bacteria</taxon>
        <taxon>Pseudomonadati</taxon>
        <taxon>Pseudomonadota</taxon>
        <taxon>Betaproteobacteria</taxon>
        <taxon>Neisseriales</taxon>
        <taxon>Neisseriaceae</taxon>
        <taxon>Bergeriella</taxon>
    </lineage>
</organism>
<protein>
    <submittedName>
        <fullName evidence="2">Uncharacterized protein</fullName>
    </submittedName>
</protein>
<proteinExistence type="predicted"/>